<evidence type="ECO:0000256" key="1">
    <source>
        <dbReference type="SAM" id="Phobius"/>
    </source>
</evidence>
<evidence type="ECO:0000259" key="2">
    <source>
        <dbReference type="Pfam" id="PF04773"/>
    </source>
</evidence>
<evidence type="ECO:0000259" key="3">
    <source>
        <dbReference type="Pfam" id="PF16344"/>
    </source>
</evidence>
<dbReference type="Pfam" id="PF04773">
    <property type="entry name" value="FecR"/>
    <property type="match status" value="1"/>
</dbReference>
<dbReference type="PANTHER" id="PTHR30273">
    <property type="entry name" value="PERIPLASMIC SIGNAL SENSOR AND SIGMA FACTOR ACTIVATOR FECR-RELATED"/>
    <property type="match status" value="1"/>
</dbReference>
<organism evidence="4 5">
    <name type="scientific">Mucilaginibacter lutimaris</name>
    <dbReference type="NCBI Taxonomy" id="931629"/>
    <lineage>
        <taxon>Bacteria</taxon>
        <taxon>Pseudomonadati</taxon>
        <taxon>Bacteroidota</taxon>
        <taxon>Sphingobacteriia</taxon>
        <taxon>Sphingobacteriales</taxon>
        <taxon>Sphingobacteriaceae</taxon>
        <taxon>Mucilaginibacter</taxon>
    </lineage>
</organism>
<name>A0ABW2ZM84_9SPHI</name>
<keyword evidence="1" id="KW-1133">Transmembrane helix</keyword>
<sequence length="324" mass="35253">MRKFTFLRKKIQAKDRALQEKLVTRYFDDVQLGNEPAAGKGTGFNSEEVYNRIISNIDAMPVKRAGSGKKWMVAASLFAVASLSVLFFEYRLQILDVVSPIAQKQFTAANGQVASLTLQDGTKIWLNGGSKLTYPAEFRGSTREIALTGEAFLEVEHDAKKAFIVHTGSIKTQVLGTSFNVKAYPEDAFVKVAVTTGKVGVVATGKAGVIQPLAKTVFLTPAQEVVMNKKDLSAVTTKSVDVENITGWKNGDFIVKNMPLPEVLNAIYHRYNVTVKADANLVKCSISANFTNVSLQNIIKIISKLVRGKATADGPGYRLKGKGC</sequence>
<dbReference type="Gene3D" id="2.60.120.1440">
    <property type="match status" value="1"/>
</dbReference>
<dbReference type="RefSeq" id="WP_377145903.1">
    <property type="nucleotide sequence ID" value="NZ_JBHTIA010000026.1"/>
</dbReference>
<dbReference type="InterPro" id="IPR012373">
    <property type="entry name" value="Ferrdict_sens_TM"/>
</dbReference>
<dbReference type="InterPro" id="IPR006860">
    <property type="entry name" value="FecR"/>
</dbReference>
<dbReference type="Pfam" id="PF16344">
    <property type="entry name" value="FecR_C"/>
    <property type="match status" value="1"/>
</dbReference>
<keyword evidence="1" id="KW-0812">Transmembrane</keyword>
<protein>
    <submittedName>
        <fullName evidence="4">FecR family protein</fullName>
    </submittedName>
</protein>
<evidence type="ECO:0000313" key="5">
    <source>
        <dbReference type="Proteomes" id="UP001597073"/>
    </source>
</evidence>
<dbReference type="Proteomes" id="UP001597073">
    <property type="component" value="Unassembled WGS sequence"/>
</dbReference>
<proteinExistence type="predicted"/>
<keyword evidence="5" id="KW-1185">Reference proteome</keyword>
<feature type="domain" description="FecR protein" evidence="2">
    <location>
        <begin position="107"/>
        <end position="199"/>
    </location>
</feature>
<comment type="caution">
    <text evidence="4">The sequence shown here is derived from an EMBL/GenBank/DDBJ whole genome shotgun (WGS) entry which is preliminary data.</text>
</comment>
<keyword evidence="1" id="KW-0472">Membrane</keyword>
<dbReference type="Gene3D" id="3.55.50.30">
    <property type="match status" value="1"/>
</dbReference>
<evidence type="ECO:0000313" key="4">
    <source>
        <dbReference type="EMBL" id="MFD0767277.1"/>
    </source>
</evidence>
<feature type="domain" description="Protein FecR C-terminal" evidence="3">
    <location>
        <begin position="253"/>
        <end position="305"/>
    </location>
</feature>
<reference evidence="5" key="1">
    <citation type="journal article" date="2019" name="Int. J. Syst. Evol. Microbiol.">
        <title>The Global Catalogue of Microorganisms (GCM) 10K type strain sequencing project: providing services to taxonomists for standard genome sequencing and annotation.</title>
        <authorList>
            <consortium name="The Broad Institute Genomics Platform"/>
            <consortium name="The Broad Institute Genome Sequencing Center for Infectious Disease"/>
            <person name="Wu L."/>
            <person name="Ma J."/>
        </authorList>
    </citation>
    <scope>NUCLEOTIDE SEQUENCE [LARGE SCALE GENOMIC DNA]</scope>
    <source>
        <strain evidence="5">CCUG 60742</strain>
    </source>
</reference>
<dbReference type="InterPro" id="IPR032508">
    <property type="entry name" value="FecR_C"/>
</dbReference>
<feature type="transmembrane region" description="Helical" evidence="1">
    <location>
        <begin position="71"/>
        <end position="90"/>
    </location>
</feature>
<gene>
    <name evidence="4" type="ORF">ACFQZI_20645</name>
</gene>
<dbReference type="EMBL" id="JBHTIA010000026">
    <property type="protein sequence ID" value="MFD0767277.1"/>
    <property type="molecule type" value="Genomic_DNA"/>
</dbReference>
<accession>A0ABW2ZM84</accession>
<dbReference type="PANTHER" id="PTHR30273:SF2">
    <property type="entry name" value="PROTEIN FECR"/>
    <property type="match status" value="1"/>
</dbReference>